<organism evidence="1 2">
    <name type="scientific">Dorea formicigenerans</name>
    <dbReference type="NCBI Taxonomy" id="39486"/>
    <lineage>
        <taxon>Bacteria</taxon>
        <taxon>Bacillati</taxon>
        <taxon>Bacillota</taxon>
        <taxon>Clostridia</taxon>
        <taxon>Lachnospirales</taxon>
        <taxon>Lachnospiraceae</taxon>
        <taxon>Dorea</taxon>
    </lineage>
</organism>
<protein>
    <submittedName>
        <fullName evidence="1">Uncharacterized protein</fullName>
    </submittedName>
</protein>
<name>A0A415UE10_9FIRM</name>
<comment type="caution">
    <text evidence="1">The sequence shown here is derived from an EMBL/GenBank/DDBJ whole genome shotgun (WGS) entry which is preliminary data.</text>
</comment>
<dbReference type="AlphaFoldDB" id="A0A415UE10"/>
<dbReference type="EMBL" id="QRQQ01000005">
    <property type="protein sequence ID" value="RHN16378.1"/>
    <property type="molecule type" value="Genomic_DNA"/>
</dbReference>
<gene>
    <name evidence="1" type="ORF">DWZ24_07895</name>
</gene>
<evidence type="ECO:0000313" key="1">
    <source>
        <dbReference type="EMBL" id="RHN16378.1"/>
    </source>
</evidence>
<proteinExistence type="predicted"/>
<evidence type="ECO:0000313" key="2">
    <source>
        <dbReference type="Proteomes" id="UP000285652"/>
    </source>
</evidence>
<sequence length="93" mass="10670">MLDTEMSTVEDIREDLARNDKGNTCQTISNCMTVFQRDPVLKGAIRKNELSGKIDIVGNLGWQRTSSSLTDTDVYQIHWYLEKNYGLKNDRTL</sequence>
<accession>A0A415UE10</accession>
<dbReference type="Proteomes" id="UP000285652">
    <property type="component" value="Unassembled WGS sequence"/>
</dbReference>
<reference evidence="1 2" key="1">
    <citation type="submission" date="2018-08" db="EMBL/GenBank/DDBJ databases">
        <title>A genome reference for cultivated species of the human gut microbiota.</title>
        <authorList>
            <person name="Zou Y."/>
            <person name="Xue W."/>
            <person name="Luo G."/>
        </authorList>
    </citation>
    <scope>NUCLEOTIDE SEQUENCE [LARGE SCALE GENOMIC DNA]</scope>
    <source>
        <strain evidence="1 2">AF31-13BH</strain>
    </source>
</reference>